<dbReference type="OrthoDB" id="9781031at2"/>
<dbReference type="InterPro" id="IPR000683">
    <property type="entry name" value="Gfo/Idh/MocA-like_OxRdtase_N"/>
</dbReference>
<dbReference type="PANTHER" id="PTHR43377">
    <property type="entry name" value="BILIVERDIN REDUCTASE A"/>
    <property type="match status" value="1"/>
</dbReference>
<sequence>MRTITAALIGAGQRGAGAYAPYAMNYPDEIRFVAVAEGDPERRERFAQSYGISDLNTFDEWEEFLARPKMADAVLICTQDKMHFEPTIKALKKGYHVLLEKPMSPDPLECFIMGEYAEKYERVLSICHVLRYTDFFATIKQLVSDGRIGKLVSIQHTENVEHRHQAHSFVRGNWSKAEVSSPMILAKSCHDMDILQWIVDEECVNVSSFGSLTHFRKESAPEGAPTRCLDGCPVQDSCPYYAPRMYIERDDWVGAVLRSVVSNDTSDEGVMSALKDGPYGRCVYHCDNDVVDHQVVNLEFASGVTVAFTMSAFTFEGGRSVKLMGTQGQIRADMEKNVIEVTSFVTRETEAIHLDTDAAGHGGGDTNIMRDFVRLVRSEGQENGLTGAKASVQSHLIAFAAEKSRLEKRVVSIPEYVEELEAEAHEVSIRQG</sequence>
<evidence type="ECO:0000259" key="1">
    <source>
        <dbReference type="Pfam" id="PF01408"/>
    </source>
</evidence>
<protein>
    <submittedName>
        <fullName evidence="3">Gfo/Idh/MocA family oxidoreductase</fullName>
    </submittedName>
</protein>
<keyword evidence="4" id="KW-1185">Reference proteome</keyword>
<evidence type="ECO:0000313" key="3">
    <source>
        <dbReference type="EMBL" id="RAP77005.1"/>
    </source>
</evidence>
<feature type="domain" description="GFO/IDH/MocA-like oxidoreductase" evidence="2">
    <location>
        <begin position="136"/>
        <end position="331"/>
    </location>
</feature>
<dbReference type="InterPro" id="IPR036291">
    <property type="entry name" value="NAD(P)-bd_dom_sf"/>
</dbReference>
<comment type="caution">
    <text evidence="3">The sequence shown here is derived from an EMBL/GenBank/DDBJ whole genome shotgun (WGS) entry which is preliminary data.</text>
</comment>
<proteinExistence type="predicted"/>
<dbReference type="InterPro" id="IPR051450">
    <property type="entry name" value="Gfo/Idh/MocA_Oxidoreductases"/>
</dbReference>
<accession>A0A328U7R1</accession>
<feature type="domain" description="Gfo/Idh/MocA-like oxidoreductase N-terminal" evidence="1">
    <location>
        <begin position="5"/>
        <end position="126"/>
    </location>
</feature>
<gene>
    <name evidence="3" type="ORF">DL346_00410</name>
</gene>
<organism evidence="3 4">
    <name type="scientific">Paenibacillus montanisoli</name>
    <dbReference type="NCBI Taxonomy" id="2081970"/>
    <lineage>
        <taxon>Bacteria</taxon>
        <taxon>Bacillati</taxon>
        <taxon>Bacillota</taxon>
        <taxon>Bacilli</taxon>
        <taxon>Bacillales</taxon>
        <taxon>Paenibacillaceae</taxon>
        <taxon>Paenibacillus</taxon>
    </lineage>
</organism>
<dbReference type="Pfam" id="PF22725">
    <property type="entry name" value="GFO_IDH_MocA_C3"/>
    <property type="match status" value="1"/>
</dbReference>
<dbReference type="PANTHER" id="PTHR43377:SF2">
    <property type="entry name" value="BINDING ROSSMANN FOLD OXIDOREDUCTASE, PUTATIVE (AFU_ORTHOLOGUE AFUA_4G00560)-RELATED"/>
    <property type="match status" value="1"/>
</dbReference>
<dbReference type="InterPro" id="IPR055170">
    <property type="entry name" value="GFO_IDH_MocA-like_dom"/>
</dbReference>
<dbReference type="RefSeq" id="WP_112880003.1">
    <property type="nucleotide sequence ID" value="NZ_QLUW01000001.1"/>
</dbReference>
<name>A0A328U7R1_9BACL</name>
<dbReference type="Pfam" id="PF01408">
    <property type="entry name" value="GFO_IDH_MocA"/>
    <property type="match status" value="1"/>
</dbReference>
<dbReference type="GO" id="GO:0000166">
    <property type="term" value="F:nucleotide binding"/>
    <property type="evidence" value="ECO:0007669"/>
    <property type="project" value="InterPro"/>
</dbReference>
<evidence type="ECO:0000259" key="2">
    <source>
        <dbReference type="Pfam" id="PF22725"/>
    </source>
</evidence>
<dbReference type="Gene3D" id="3.30.360.10">
    <property type="entry name" value="Dihydrodipicolinate Reductase, domain 2"/>
    <property type="match status" value="1"/>
</dbReference>
<dbReference type="EMBL" id="QLUW01000001">
    <property type="protein sequence ID" value="RAP77005.1"/>
    <property type="molecule type" value="Genomic_DNA"/>
</dbReference>
<dbReference type="Gene3D" id="3.40.50.720">
    <property type="entry name" value="NAD(P)-binding Rossmann-like Domain"/>
    <property type="match status" value="1"/>
</dbReference>
<reference evidence="3 4" key="1">
    <citation type="submission" date="2018-06" db="EMBL/GenBank/DDBJ databases">
        <title>Paenibacillus montanisoli sp. nov., isolated from mountain area soil.</title>
        <authorList>
            <person name="Wu M."/>
        </authorList>
    </citation>
    <scope>NUCLEOTIDE SEQUENCE [LARGE SCALE GENOMIC DNA]</scope>
    <source>
        <strain evidence="3 4">RA17</strain>
    </source>
</reference>
<dbReference type="AlphaFoldDB" id="A0A328U7R1"/>
<evidence type="ECO:0000313" key="4">
    <source>
        <dbReference type="Proteomes" id="UP000249260"/>
    </source>
</evidence>
<dbReference type="SUPFAM" id="SSF55347">
    <property type="entry name" value="Glyceraldehyde-3-phosphate dehydrogenase-like, C-terminal domain"/>
    <property type="match status" value="1"/>
</dbReference>
<dbReference type="Proteomes" id="UP000249260">
    <property type="component" value="Unassembled WGS sequence"/>
</dbReference>
<dbReference type="SUPFAM" id="SSF51735">
    <property type="entry name" value="NAD(P)-binding Rossmann-fold domains"/>
    <property type="match status" value="1"/>
</dbReference>